<evidence type="ECO:0000313" key="1">
    <source>
        <dbReference type="EMBL" id="KXA32618.1"/>
    </source>
</evidence>
<keyword evidence="2" id="KW-1185">Reference proteome</keyword>
<name>A0A133PU38_9BACT</name>
<proteinExistence type="predicted"/>
<dbReference type="AlphaFoldDB" id="A0A133PU38"/>
<organism evidence="1 2">
    <name type="scientific">Prevotella corporis</name>
    <dbReference type="NCBI Taxonomy" id="28128"/>
    <lineage>
        <taxon>Bacteria</taxon>
        <taxon>Pseudomonadati</taxon>
        <taxon>Bacteroidota</taxon>
        <taxon>Bacteroidia</taxon>
        <taxon>Bacteroidales</taxon>
        <taxon>Prevotellaceae</taxon>
        <taxon>Prevotella</taxon>
    </lineage>
</organism>
<comment type="caution">
    <text evidence="1">The sequence shown here is derived from an EMBL/GenBank/DDBJ whole genome shotgun (WGS) entry which is preliminary data.</text>
</comment>
<sequence length="284" mass="33460">MNELGLNPDSLIMDSIPQPYPLGSCGLKLTESQTEKLKGKPFGDRYNDYILSIQKFDDNYLFAYANQGFVELYLYNMKGETLDKMSCGTWNYQEAEPTVKQVVCSTDSLDRPFGDYKRLDKHHFYVCCVKDEDTIKWNYAVKTDRIQLLNRQSTRLIATPSRDIVAYPYSQTYEACQLINDYKEVLPKDIICKIPALPNRYTYNRFAWGKDLTQIWQWIYDHRGNETLSESKFHAFYDCTRNEKNAKDRVTIEEFEKDINKIKDKKARQYLLRMVRGWKATNNP</sequence>
<gene>
    <name evidence="1" type="ORF">HMPREF3226_02634</name>
</gene>
<dbReference type="PATRIC" id="fig|28128.5.peg.2710"/>
<protein>
    <submittedName>
        <fullName evidence="1">Uncharacterized protein</fullName>
    </submittedName>
</protein>
<evidence type="ECO:0000313" key="2">
    <source>
        <dbReference type="Proteomes" id="UP000070533"/>
    </source>
</evidence>
<accession>A0A133PU38</accession>
<dbReference type="EMBL" id="LRQG01000253">
    <property type="protein sequence ID" value="KXA32618.1"/>
    <property type="molecule type" value="Genomic_DNA"/>
</dbReference>
<dbReference type="Proteomes" id="UP000070533">
    <property type="component" value="Unassembled WGS sequence"/>
</dbReference>
<reference evidence="2" key="1">
    <citation type="submission" date="2016-01" db="EMBL/GenBank/DDBJ databases">
        <authorList>
            <person name="Mitreva M."/>
            <person name="Pepin K.H."/>
            <person name="Mihindukulasuriya K.A."/>
            <person name="Fulton R."/>
            <person name="Fronick C."/>
            <person name="O'Laughlin M."/>
            <person name="Miner T."/>
            <person name="Herter B."/>
            <person name="Rosa B.A."/>
            <person name="Cordes M."/>
            <person name="Tomlinson C."/>
            <person name="Wollam A."/>
            <person name="Palsikar V.B."/>
            <person name="Mardis E.R."/>
            <person name="Wilson R.K."/>
        </authorList>
    </citation>
    <scope>NUCLEOTIDE SEQUENCE [LARGE SCALE GENOMIC DNA]</scope>
    <source>
        <strain evidence="2">MJR7716</strain>
    </source>
</reference>